<dbReference type="AlphaFoldDB" id="A0AAQ3S4Y9"/>
<organism evidence="2 3">
    <name type="scientific">Vigna mungo</name>
    <name type="common">Black gram</name>
    <name type="synonym">Phaseolus mungo</name>
    <dbReference type="NCBI Taxonomy" id="3915"/>
    <lineage>
        <taxon>Eukaryota</taxon>
        <taxon>Viridiplantae</taxon>
        <taxon>Streptophyta</taxon>
        <taxon>Embryophyta</taxon>
        <taxon>Tracheophyta</taxon>
        <taxon>Spermatophyta</taxon>
        <taxon>Magnoliopsida</taxon>
        <taxon>eudicotyledons</taxon>
        <taxon>Gunneridae</taxon>
        <taxon>Pentapetalae</taxon>
        <taxon>rosids</taxon>
        <taxon>fabids</taxon>
        <taxon>Fabales</taxon>
        <taxon>Fabaceae</taxon>
        <taxon>Papilionoideae</taxon>
        <taxon>50 kb inversion clade</taxon>
        <taxon>NPAAA clade</taxon>
        <taxon>indigoferoid/millettioid clade</taxon>
        <taxon>Phaseoleae</taxon>
        <taxon>Vigna</taxon>
    </lineage>
</organism>
<name>A0AAQ3S4Y9_VIGMU</name>
<proteinExistence type="predicted"/>
<feature type="non-terminal residue" evidence="2">
    <location>
        <position position="1"/>
    </location>
</feature>
<accession>A0AAQ3S4Y9</accession>
<evidence type="ECO:0000313" key="3">
    <source>
        <dbReference type="Proteomes" id="UP001374535"/>
    </source>
</evidence>
<protein>
    <submittedName>
        <fullName evidence="2">Uncharacterized protein</fullName>
    </submittedName>
</protein>
<feature type="region of interest" description="Disordered" evidence="1">
    <location>
        <begin position="1"/>
        <end position="31"/>
    </location>
</feature>
<sequence>KKRSGGGENSSNWEHKEEDATDNSGARKGEETPIFSWVKREELITYEGIDTEVEGNRRSSLCENWAVVTQMGSVKILHKSLQVDEAVVKSVVATRADEVRVEILRTSQNWAKRIQKE</sequence>
<keyword evidence="3" id="KW-1185">Reference proteome</keyword>
<evidence type="ECO:0000256" key="1">
    <source>
        <dbReference type="SAM" id="MobiDB-lite"/>
    </source>
</evidence>
<dbReference type="EMBL" id="CP144698">
    <property type="protein sequence ID" value="WVZ17537.1"/>
    <property type="molecule type" value="Genomic_DNA"/>
</dbReference>
<evidence type="ECO:0000313" key="2">
    <source>
        <dbReference type="EMBL" id="WVZ17537.1"/>
    </source>
</evidence>
<reference evidence="2 3" key="1">
    <citation type="journal article" date="2023" name="Life. Sci Alliance">
        <title>Evolutionary insights into 3D genome organization and epigenetic landscape of Vigna mungo.</title>
        <authorList>
            <person name="Junaid A."/>
            <person name="Singh B."/>
            <person name="Bhatia S."/>
        </authorList>
    </citation>
    <scope>NUCLEOTIDE SEQUENCE [LARGE SCALE GENOMIC DNA]</scope>
    <source>
        <strain evidence="2">Urdbean</strain>
    </source>
</reference>
<dbReference type="Proteomes" id="UP001374535">
    <property type="component" value="Chromosome 3"/>
</dbReference>
<gene>
    <name evidence="2" type="ORF">V8G54_010519</name>
</gene>